<keyword evidence="3" id="KW-0804">Transcription</keyword>
<keyword evidence="2" id="KW-0238">DNA-binding</keyword>
<proteinExistence type="predicted"/>
<dbReference type="InterPro" id="IPR016032">
    <property type="entry name" value="Sig_transdc_resp-reg_C-effctor"/>
</dbReference>
<name>A0ABZ3IY53_SPOA4</name>
<keyword evidence="1" id="KW-0805">Transcription regulation</keyword>
<dbReference type="EMBL" id="CP155571">
    <property type="protein sequence ID" value="XFO71002.1"/>
    <property type="molecule type" value="Genomic_DNA"/>
</dbReference>
<organism evidence="5 6">
    <name type="scientific">Sporomusa acidovorans (strain ATCC 49682 / DSM 3132 / Mol)</name>
    <dbReference type="NCBI Taxonomy" id="1123286"/>
    <lineage>
        <taxon>Bacteria</taxon>
        <taxon>Bacillati</taxon>
        <taxon>Bacillota</taxon>
        <taxon>Negativicutes</taxon>
        <taxon>Selenomonadales</taxon>
        <taxon>Sporomusaceae</taxon>
        <taxon>Sporomusa</taxon>
    </lineage>
</organism>
<evidence type="ECO:0000313" key="5">
    <source>
        <dbReference type="EMBL" id="XFO71002.1"/>
    </source>
</evidence>
<dbReference type="PROSITE" id="PS00622">
    <property type="entry name" value="HTH_LUXR_1"/>
    <property type="match status" value="1"/>
</dbReference>
<dbReference type="Pfam" id="PF00196">
    <property type="entry name" value="GerE"/>
    <property type="match status" value="1"/>
</dbReference>
<evidence type="ECO:0000313" key="6">
    <source>
        <dbReference type="Proteomes" id="UP000216052"/>
    </source>
</evidence>
<dbReference type="CDD" id="cd06170">
    <property type="entry name" value="LuxR_C_like"/>
    <property type="match status" value="1"/>
</dbReference>
<dbReference type="PROSITE" id="PS50043">
    <property type="entry name" value="HTH_LUXR_2"/>
    <property type="match status" value="1"/>
</dbReference>
<reference evidence="5" key="1">
    <citation type="submission" date="2024-05" db="EMBL/GenBank/DDBJ databases">
        <title>Isolation and characterization of Sporomusa carbonis sp. nov., a carboxydotrophic hydrogenogen in the genus of Sporomusa isolated from a charcoal burning pile.</title>
        <authorList>
            <person name="Boeer T."/>
            <person name="Rosenbaum F."/>
            <person name="Eysell L."/>
            <person name="Mueller V."/>
            <person name="Daniel R."/>
            <person name="Poehlein A."/>
        </authorList>
    </citation>
    <scope>NUCLEOTIDE SEQUENCE [LARGE SCALE GENOMIC DNA]</scope>
    <source>
        <strain evidence="5">DSM 3132</strain>
    </source>
</reference>
<protein>
    <recommendedName>
        <fullName evidence="4">HTH luxR-type domain-containing protein</fullName>
    </recommendedName>
</protein>
<feature type="domain" description="HTH luxR-type" evidence="4">
    <location>
        <begin position="106"/>
        <end position="173"/>
    </location>
</feature>
<dbReference type="RefSeq" id="WP_093793610.1">
    <property type="nucleotide sequence ID" value="NZ_CP155571.1"/>
</dbReference>
<dbReference type="Pfam" id="PF13188">
    <property type="entry name" value="PAS_8"/>
    <property type="match status" value="1"/>
</dbReference>
<dbReference type="InterPro" id="IPR036388">
    <property type="entry name" value="WH-like_DNA-bd_sf"/>
</dbReference>
<gene>
    <name evidence="5" type="ORF">SPACI_010020</name>
</gene>
<keyword evidence="6" id="KW-1185">Reference proteome</keyword>
<evidence type="ECO:0000259" key="4">
    <source>
        <dbReference type="PROSITE" id="PS50043"/>
    </source>
</evidence>
<dbReference type="PANTHER" id="PTHR44688">
    <property type="entry name" value="DNA-BINDING TRANSCRIPTIONAL ACTIVATOR DEVR_DOSR"/>
    <property type="match status" value="1"/>
</dbReference>
<evidence type="ECO:0000256" key="3">
    <source>
        <dbReference type="ARBA" id="ARBA00023163"/>
    </source>
</evidence>
<sequence length="177" mass="20299">MYWSKYWEIFDQAKQGFCIFNCRFEIIYANNKAKQLLGNSVTGLYKQLKGVCRHFKAMAKETSLSNYSGTLSRQPAVINFTCFSFYSAEQSFIMIVFDYRVDEQLASRNKVVLTLREKEILRAVAAGKTNKEISEMLSIGFETVKSHIRNLFAKTGTSSRAELISKYCHFDNSSTLT</sequence>
<dbReference type="InterPro" id="IPR000014">
    <property type="entry name" value="PAS"/>
</dbReference>
<accession>A0ABZ3IY53</accession>
<dbReference type="InterPro" id="IPR000792">
    <property type="entry name" value="Tscrpt_reg_LuxR_C"/>
</dbReference>
<dbReference type="Gene3D" id="1.10.10.10">
    <property type="entry name" value="Winged helix-like DNA-binding domain superfamily/Winged helix DNA-binding domain"/>
    <property type="match status" value="1"/>
</dbReference>
<evidence type="ECO:0000256" key="2">
    <source>
        <dbReference type="ARBA" id="ARBA00023125"/>
    </source>
</evidence>
<dbReference type="SUPFAM" id="SSF46894">
    <property type="entry name" value="C-terminal effector domain of the bipartite response regulators"/>
    <property type="match status" value="1"/>
</dbReference>
<dbReference type="SMART" id="SM00421">
    <property type="entry name" value="HTH_LUXR"/>
    <property type="match status" value="1"/>
</dbReference>
<evidence type="ECO:0000256" key="1">
    <source>
        <dbReference type="ARBA" id="ARBA00023015"/>
    </source>
</evidence>
<dbReference type="Proteomes" id="UP000216052">
    <property type="component" value="Chromosome"/>
</dbReference>
<dbReference type="PANTHER" id="PTHR44688:SF16">
    <property type="entry name" value="DNA-BINDING TRANSCRIPTIONAL ACTIVATOR DEVR_DOSR"/>
    <property type="match status" value="1"/>
</dbReference>
<dbReference type="PRINTS" id="PR00038">
    <property type="entry name" value="HTHLUXR"/>
</dbReference>